<evidence type="ECO:0000313" key="1">
    <source>
        <dbReference type="EMBL" id="SEJ86412.1"/>
    </source>
</evidence>
<dbReference type="Proteomes" id="UP000199662">
    <property type="component" value="Unassembled WGS sequence"/>
</dbReference>
<evidence type="ECO:0000313" key="2">
    <source>
        <dbReference type="Proteomes" id="UP000199662"/>
    </source>
</evidence>
<protein>
    <submittedName>
        <fullName evidence="1">Uncharacterized protein</fullName>
    </submittedName>
</protein>
<organism evidence="1 2">
    <name type="scientific">Propionispira arboris</name>
    <dbReference type="NCBI Taxonomy" id="84035"/>
    <lineage>
        <taxon>Bacteria</taxon>
        <taxon>Bacillati</taxon>
        <taxon>Bacillota</taxon>
        <taxon>Negativicutes</taxon>
        <taxon>Selenomonadales</taxon>
        <taxon>Selenomonadaceae</taxon>
        <taxon>Propionispira</taxon>
    </lineage>
</organism>
<dbReference type="AlphaFoldDB" id="A0A1H7CGZ0"/>
<name>A0A1H7CGZ0_9FIRM</name>
<proteinExistence type="predicted"/>
<accession>A0A1H7CGZ0</accession>
<dbReference type="RefSeq" id="WP_019554054.1">
    <property type="nucleotide sequence ID" value="NZ_FNZK01000020.1"/>
</dbReference>
<gene>
    <name evidence="1" type="ORF">SAMN05660742_12070</name>
</gene>
<dbReference type="EMBL" id="FNZK01000020">
    <property type="protein sequence ID" value="SEJ86412.1"/>
    <property type="molecule type" value="Genomic_DNA"/>
</dbReference>
<reference evidence="1 2" key="1">
    <citation type="submission" date="2016-10" db="EMBL/GenBank/DDBJ databases">
        <authorList>
            <person name="de Groot N.N."/>
        </authorList>
    </citation>
    <scope>NUCLEOTIDE SEQUENCE [LARGE SCALE GENOMIC DNA]</scope>
    <source>
        <strain evidence="1 2">DSM 2179</strain>
    </source>
</reference>
<sequence length="49" mass="5617">MTTDLNFDLPQEPGIYKIYRRDKTTGERIYVGTAEVEFTPVASNKKPII</sequence>
<keyword evidence="2" id="KW-1185">Reference proteome</keyword>